<name>A0ABQ4E2D4_9ACTN</name>
<feature type="compositionally biased region" description="Gly residues" evidence="1">
    <location>
        <begin position="78"/>
        <end position="89"/>
    </location>
</feature>
<protein>
    <submittedName>
        <fullName evidence="2">Uncharacterized protein</fullName>
    </submittedName>
</protein>
<dbReference type="Proteomes" id="UP000646749">
    <property type="component" value="Unassembled WGS sequence"/>
</dbReference>
<keyword evidence="3" id="KW-1185">Reference proteome</keyword>
<evidence type="ECO:0000313" key="3">
    <source>
        <dbReference type="Proteomes" id="UP000646749"/>
    </source>
</evidence>
<organism evidence="2 3">
    <name type="scientific">Plantactinospora endophytica</name>
    <dbReference type="NCBI Taxonomy" id="673535"/>
    <lineage>
        <taxon>Bacteria</taxon>
        <taxon>Bacillati</taxon>
        <taxon>Actinomycetota</taxon>
        <taxon>Actinomycetes</taxon>
        <taxon>Micromonosporales</taxon>
        <taxon>Micromonosporaceae</taxon>
        <taxon>Plantactinospora</taxon>
    </lineage>
</organism>
<evidence type="ECO:0000256" key="1">
    <source>
        <dbReference type="SAM" id="MobiDB-lite"/>
    </source>
</evidence>
<feature type="region of interest" description="Disordered" evidence="1">
    <location>
        <begin position="51"/>
        <end position="89"/>
    </location>
</feature>
<feature type="region of interest" description="Disordered" evidence="1">
    <location>
        <begin position="1"/>
        <end position="38"/>
    </location>
</feature>
<comment type="caution">
    <text evidence="2">The sequence shown here is derived from an EMBL/GenBank/DDBJ whole genome shotgun (WGS) entry which is preliminary data.</text>
</comment>
<sequence>MPSSISSGGGTASGPTAATSRPRPAGAGSAPDGPTAEVYVPDMPIILRPRAPETRAGYRPLDVPEPAAVRGLSTGERAGTGGGARVIDR</sequence>
<feature type="compositionally biased region" description="Low complexity" evidence="1">
    <location>
        <begin position="13"/>
        <end position="22"/>
    </location>
</feature>
<proteinExistence type="predicted"/>
<dbReference type="EMBL" id="BONW01000017">
    <property type="protein sequence ID" value="GIG88826.1"/>
    <property type="molecule type" value="Genomic_DNA"/>
</dbReference>
<evidence type="ECO:0000313" key="2">
    <source>
        <dbReference type="EMBL" id="GIG88826.1"/>
    </source>
</evidence>
<accession>A0ABQ4E2D4</accession>
<gene>
    <name evidence="2" type="ORF">Pen02_37620</name>
</gene>
<reference evidence="2 3" key="1">
    <citation type="submission" date="2021-01" db="EMBL/GenBank/DDBJ databases">
        <title>Whole genome shotgun sequence of Plantactinospora endophytica NBRC 110450.</title>
        <authorList>
            <person name="Komaki H."/>
            <person name="Tamura T."/>
        </authorList>
    </citation>
    <scope>NUCLEOTIDE SEQUENCE [LARGE SCALE GENOMIC DNA]</scope>
    <source>
        <strain evidence="2 3">NBRC 110450</strain>
    </source>
</reference>